<evidence type="ECO:0000313" key="1">
    <source>
        <dbReference type="EMBL" id="CAG8630020.1"/>
    </source>
</evidence>
<accession>A0ABN7UPE5</accession>
<keyword evidence="2" id="KW-1185">Reference proteome</keyword>
<sequence>MSLQPSPHFYIIILPAPPPNPEIEYLYTLGLFDPPEIAETIPLPKAKREFFEVFGILEPIPQFHQTDIISSGCELLDDHYQQGLFDDKIKEDNSKIDYKKVPFKNKAVVVTAKEDIPRIVDELIWDIKNRIETYIVDGSGWVYEISEEVNIEMPIYVPLTASSHLPLPKELPKQKNGIINIKNENDRCKLNFNRIQFPVKADNNTIEKFEKQNLAISVSIYKWRELAQHYCLIQERDSLEKLAGYTTKHYQKLYVCNYCISYRTHEPKIDAQHMDDCKRINTPVQRTAMPSLEKNIYKFRRYKRILDAPFISILFDYIIRHSDGKSKVPVKIRRGHIIQNSAKKLTKILQLGIIPEEIAEDYIISINIFQLWELDKINLNLSKEYKKLICLKYYLKGLYIAHKKDALGPGEPIKKLTTQEEKIHNLAKECWICNKAFREDNLKKVYDYDHITDKYRGKFDAHLIFQAIGRVSKEKISAIPHNIENYFSLDIGNQRYIDFLQLMPGSLDSYISNLGAEPCEKEVDKDGKSLNLLCKKPKEAIKKLYTWLLYIDANTLYTRAMMQSMPIEGHRWITSEETPDLFNKISKCEIPNNADKGYILEVDIDYLYKLHKAHASYLLAPENIKISKKKMSKCGQEIINDLRHYTKTKKLVSNLNNKKKILAKNLVGISHHQSKARLSKPIFIGMTVLDEIYTDTNSLILFIQTENIYKDIAKIYKHFDFSNYKPEHPIYKALGKEKISLNKKVPSKFKDESCAKGVQKVVVKKNLTHDMYEDCLKSQKETIITMHRLG</sequence>
<feature type="non-terminal residue" evidence="1">
    <location>
        <position position="790"/>
    </location>
</feature>
<dbReference type="PANTHER" id="PTHR31511">
    <property type="entry name" value="PROTEIN CBG23764"/>
    <property type="match status" value="1"/>
</dbReference>
<comment type="caution">
    <text evidence="1">The sequence shown here is derived from an EMBL/GenBank/DDBJ whole genome shotgun (WGS) entry which is preliminary data.</text>
</comment>
<gene>
    <name evidence="1" type="ORF">GMARGA_LOCUS8282</name>
</gene>
<organism evidence="1 2">
    <name type="scientific">Gigaspora margarita</name>
    <dbReference type="NCBI Taxonomy" id="4874"/>
    <lineage>
        <taxon>Eukaryota</taxon>
        <taxon>Fungi</taxon>
        <taxon>Fungi incertae sedis</taxon>
        <taxon>Mucoromycota</taxon>
        <taxon>Glomeromycotina</taxon>
        <taxon>Glomeromycetes</taxon>
        <taxon>Diversisporales</taxon>
        <taxon>Gigasporaceae</taxon>
        <taxon>Gigaspora</taxon>
    </lineage>
</organism>
<dbReference type="EMBL" id="CAJVQB010004217">
    <property type="protein sequence ID" value="CAG8630020.1"/>
    <property type="molecule type" value="Genomic_DNA"/>
</dbReference>
<name>A0ABN7UPE5_GIGMA</name>
<proteinExistence type="predicted"/>
<evidence type="ECO:0000313" key="2">
    <source>
        <dbReference type="Proteomes" id="UP000789901"/>
    </source>
</evidence>
<dbReference type="Proteomes" id="UP000789901">
    <property type="component" value="Unassembled WGS sequence"/>
</dbReference>
<reference evidence="1 2" key="1">
    <citation type="submission" date="2021-06" db="EMBL/GenBank/DDBJ databases">
        <authorList>
            <person name="Kallberg Y."/>
            <person name="Tangrot J."/>
            <person name="Rosling A."/>
        </authorList>
    </citation>
    <scope>NUCLEOTIDE SEQUENCE [LARGE SCALE GENOMIC DNA]</scope>
    <source>
        <strain evidence="1 2">120-4 pot B 10/14</strain>
    </source>
</reference>
<protein>
    <submittedName>
        <fullName evidence="1">2791_t:CDS:1</fullName>
    </submittedName>
</protein>
<dbReference type="PANTHER" id="PTHR31511:SF12">
    <property type="entry name" value="RHO TERMINATION FACTOR N-TERMINAL DOMAIN-CONTAINING PROTEIN"/>
    <property type="match status" value="1"/>
</dbReference>